<proteinExistence type="inferred from homology"/>
<dbReference type="PANTHER" id="PTHR38440:SF1">
    <property type="entry name" value="UPF0398 PROTEIN SPR0331"/>
    <property type="match status" value="1"/>
</dbReference>
<dbReference type="AlphaFoldDB" id="A0A0R1RKG0"/>
<reference evidence="2 3" key="1">
    <citation type="journal article" date="2015" name="Genome Announc.">
        <title>Expanding the biotechnology potential of lactobacilli through comparative genomics of 213 strains and associated genera.</title>
        <authorList>
            <person name="Sun Z."/>
            <person name="Harris H.M."/>
            <person name="McCann A."/>
            <person name="Guo C."/>
            <person name="Argimon S."/>
            <person name="Zhang W."/>
            <person name="Yang X."/>
            <person name="Jeffery I.B."/>
            <person name="Cooney J.C."/>
            <person name="Kagawa T.F."/>
            <person name="Liu W."/>
            <person name="Song Y."/>
            <person name="Salvetti E."/>
            <person name="Wrobel A."/>
            <person name="Rasinkangas P."/>
            <person name="Parkhill J."/>
            <person name="Rea M.C."/>
            <person name="O'Sullivan O."/>
            <person name="Ritari J."/>
            <person name="Douillard F.P."/>
            <person name="Paul Ross R."/>
            <person name="Yang R."/>
            <person name="Briner A.E."/>
            <person name="Felis G.E."/>
            <person name="de Vos W.M."/>
            <person name="Barrangou R."/>
            <person name="Klaenhammer T.R."/>
            <person name="Caufield P.W."/>
            <person name="Cui Y."/>
            <person name="Zhang H."/>
            <person name="O'Toole P.W."/>
        </authorList>
    </citation>
    <scope>NUCLEOTIDE SEQUENCE [LARGE SCALE GENOMIC DNA]</scope>
    <source>
        <strain evidence="2 3">DSM 15814</strain>
    </source>
</reference>
<dbReference type="PATRIC" id="fig|1114972.6.peg.281"/>
<dbReference type="OrthoDB" id="2301957at2"/>
<comment type="caution">
    <text evidence="2">The sequence shown here is derived from an EMBL/GenBank/DDBJ whole genome shotgun (WGS) entry which is preliminary data.</text>
</comment>
<dbReference type="Pfam" id="PF06908">
    <property type="entry name" value="YpsA"/>
    <property type="match status" value="1"/>
</dbReference>
<dbReference type="Gene3D" id="3.40.50.450">
    <property type="match status" value="1"/>
</dbReference>
<sequence length="186" mass="21547">MSRLWVTGYRSYELGVFGSKDPKLTVIKYALRQTLTNQIDNGVDWVITGGQLGVEQWTIEVVNDLKADHPQLKVAMMLPFAEFGQNWNENNQAQLATLRERVDFSDSVSKQSYQSPQQLKNYQAFMLSHTDAALLVYDIEHEGKPTYDCLAIKAFNDQHPYEMTLIDFDWLQESADEYQENHRQSF</sequence>
<dbReference type="eggNOG" id="COG4474">
    <property type="taxonomic scope" value="Bacteria"/>
</dbReference>
<dbReference type="EMBL" id="AZFF01000001">
    <property type="protein sequence ID" value="KRL57271.1"/>
    <property type="molecule type" value="Genomic_DNA"/>
</dbReference>
<dbReference type="HAMAP" id="MF_01575">
    <property type="entry name" value="UPF0398"/>
    <property type="match status" value="1"/>
</dbReference>
<evidence type="ECO:0000313" key="3">
    <source>
        <dbReference type="Proteomes" id="UP000051999"/>
    </source>
</evidence>
<keyword evidence="3" id="KW-1185">Reference proteome</keyword>
<dbReference type="PIRSF" id="PIRSF021290">
    <property type="entry name" value="DUF1273"/>
    <property type="match status" value="1"/>
</dbReference>
<dbReference type="STRING" id="1114972.FD35_GL000281"/>
<comment type="similarity">
    <text evidence="1">Belongs to the UPF0398 family.</text>
</comment>
<accession>A0A0R1RKG0</accession>
<dbReference type="NCBIfam" id="NF010181">
    <property type="entry name" value="PRK13660.1"/>
    <property type="match status" value="1"/>
</dbReference>
<gene>
    <name evidence="2" type="ORF">FD35_GL000281</name>
</gene>
<name>A0A0R1RKG0_9LACO</name>
<dbReference type="Proteomes" id="UP000051999">
    <property type="component" value="Unassembled WGS sequence"/>
</dbReference>
<evidence type="ECO:0000313" key="2">
    <source>
        <dbReference type="EMBL" id="KRL57271.1"/>
    </source>
</evidence>
<organism evidence="2 3">
    <name type="scientific">Furfurilactobacillus rossiae DSM 15814</name>
    <dbReference type="NCBI Taxonomy" id="1114972"/>
    <lineage>
        <taxon>Bacteria</taxon>
        <taxon>Bacillati</taxon>
        <taxon>Bacillota</taxon>
        <taxon>Bacilli</taxon>
        <taxon>Lactobacillales</taxon>
        <taxon>Lactobacillaceae</taxon>
        <taxon>Furfurilactobacillus</taxon>
    </lineage>
</organism>
<protein>
    <recommendedName>
        <fullName evidence="1">UPF0398 protein FD35_GL000281</fullName>
    </recommendedName>
</protein>
<dbReference type="PANTHER" id="PTHR38440">
    <property type="entry name" value="UPF0398 PROTEIN YPSA"/>
    <property type="match status" value="1"/>
</dbReference>
<dbReference type="InterPro" id="IPR010697">
    <property type="entry name" value="YspA"/>
</dbReference>
<dbReference type="SUPFAM" id="SSF102405">
    <property type="entry name" value="MCP/YpsA-like"/>
    <property type="match status" value="1"/>
</dbReference>
<evidence type="ECO:0000256" key="1">
    <source>
        <dbReference type="HAMAP-Rule" id="MF_01575"/>
    </source>
</evidence>
<dbReference type="RefSeq" id="WP_017261828.1">
    <property type="nucleotide sequence ID" value="NZ_AUAW01000001.1"/>
</dbReference>